<evidence type="ECO:0000256" key="2">
    <source>
        <dbReference type="SAM" id="SignalP"/>
    </source>
</evidence>
<reference evidence="3" key="1">
    <citation type="submission" date="2025-08" db="UniProtKB">
        <authorList>
            <consortium name="Ensembl"/>
        </authorList>
    </citation>
    <scope>IDENTIFICATION</scope>
</reference>
<accession>A0A8C6RJX7</accession>
<keyword evidence="2" id="KW-0732">Signal</keyword>
<dbReference type="AlphaFoldDB" id="A0A8C6RJX7"/>
<organism evidence="3 4">
    <name type="scientific">Nannospalax galili</name>
    <name type="common">Northern Israeli blind subterranean mole rat</name>
    <name type="synonym">Spalax galili</name>
    <dbReference type="NCBI Taxonomy" id="1026970"/>
    <lineage>
        <taxon>Eukaryota</taxon>
        <taxon>Metazoa</taxon>
        <taxon>Chordata</taxon>
        <taxon>Craniata</taxon>
        <taxon>Vertebrata</taxon>
        <taxon>Euteleostomi</taxon>
        <taxon>Mammalia</taxon>
        <taxon>Eutheria</taxon>
        <taxon>Euarchontoglires</taxon>
        <taxon>Glires</taxon>
        <taxon>Rodentia</taxon>
        <taxon>Myomorpha</taxon>
        <taxon>Muroidea</taxon>
        <taxon>Spalacidae</taxon>
        <taxon>Spalacinae</taxon>
        <taxon>Nannospalax</taxon>
    </lineage>
</organism>
<dbReference type="Proteomes" id="UP000694381">
    <property type="component" value="Unassembled WGS sequence"/>
</dbReference>
<evidence type="ECO:0000313" key="4">
    <source>
        <dbReference type="Proteomes" id="UP000694381"/>
    </source>
</evidence>
<evidence type="ECO:0000313" key="3">
    <source>
        <dbReference type="Ensembl" id="ENSNGAP00000017792.1"/>
    </source>
</evidence>
<dbReference type="PANTHER" id="PTHR40142:SF1">
    <property type="entry name" value="BPI FOLD CONTAINING FAMILY B, MEMBER 9B-RELATED"/>
    <property type="match status" value="1"/>
</dbReference>
<reference evidence="3" key="2">
    <citation type="submission" date="2025-09" db="UniProtKB">
        <authorList>
            <consortium name="Ensembl"/>
        </authorList>
    </citation>
    <scope>IDENTIFICATION</scope>
</reference>
<dbReference type="GeneTree" id="ENSGT00940000164301"/>
<evidence type="ECO:0000256" key="1">
    <source>
        <dbReference type="SAM" id="MobiDB-lite"/>
    </source>
</evidence>
<feature type="region of interest" description="Disordered" evidence="1">
    <location>
        <begin position="44"/>
        <end position="69"/>
    </location>
</feature>
<sequence length="561" mass="59143">MWTLWVLTIMSSIQAGTFDLLESTPALGSLPAVPQPLTLPLNLPSSSGLKTSSTKRVPPPQKRPVPSKGGKCAPVVRYFVSSNKIEEYLMNTLPPQIEQMVTCEEIELGGVLGTVLSTVDKADLLSTLDISSLLSVGGGLGLNGLLGNGGDGGSAKKPSLSKATAGLGQLLPGGQEGLGRVLSLGGDKGTGKGLLDGEGLSNLQKPLDDVVGKVGDVKESAQDVVKDVLPSSVKDPVSDLLNIKTQELLLTVQGATVDSTEITIEDDEIHVHSEATATIGGQGALGPAISLLGFGAKMGVTLKIGISSNNTQCVTLEVQDKHIQINQVTIQLVETLEGTLPLPVPLPLSDVISTVMTVQINENLKNSSSCAIVLSDFNDCKNTTGLFKYKVQSAKISPKGLAVFYCAEVVLGKNTVPVPGGRLPPDSKPANISLTMSNMMYKQLITYAAKQSSVKMNDLEANVTKVVYAFQKNGSLRAFYGVDIKKDGESYATGKTKLTISHASKISKTKMVTVHLTLITIWPLFVSELLKQVNVPEGVSSYTLRDAIVKSLKSNDLQAAN</sequence>
<dbReference type="Ensembl" id="ENSNGAT00000023426.1">
    <property type="protein sequence ID" value="ENSNGAP00000017792.1"/>
    <property type="gene ID" value="ENSNGAG00000018092.1"/>
</dbReference>
<name>A0A8C6RJX7_NANGA</name>
<keyword evidence="4" id="KW-1185">Reference proteome</keyword>
<dbReference type="InterPro" id="IPR034433">
    <property type="entry name" value="Vomeromodulin"/>
</dbReference>
<dbReference type="PANTHER" id="PTHR40142">
    <property type="entry name" value="BPI FOLD-CONTAINING FAMILY B, MEMBER 9B-RELATED"/>
    <property type="match status" value="1"/>
</dbReference>
<gene>
    <name evidence="3" type="primary">LOC103731646</name>
</gene>
<dbReference type="GO" id="GO:0007608">
    <property type="term" value="P:sensory perception of smell"/>
    <property type="evidence" value="ECO:0007669"/>
    <property type="project" value="InterPro"/>
</dbReference>
<proteinExistence type="predicted"/>
<feature type="signal peptide" evidence="2">
    <location>
        <begin position="1"/>
        <end position="15"/>
    </location>
</feature>
<feature type="chain" id="PRO_5034146088" evidence="2">
    <location>
        <begin position="16"/>
        <end position="561"/>
    </location>
</feature>
<protein>
    <submittedName>
        <fullName evidence="3">Vomeromodulin-like</fullName>
    </submittedName>
</protein>